<evidence type="ECO:0000256" key="4">
    <source>
        <dbReference type="PIRSR" id="PIRSR000102-1"/>
    </source>
</evidence>
<dbReference type="STRING" id="28200.GCA_001572935_00703"/>
<protein>
    <submittedName>
        <fullName evidence="10">Malate dehydrogenase</fullName>
    </submittedName>
</protein>
<dbReference type="InterPro" id="IPR022383">
    <property type="entry name" value="Lactate/malate_DH_C"/>
</dbReference>
<feature type="active site" description="Proton acceptor" evidence="4">
    <location>
        <position position="175"/>
    </location>
</feature>
<feature type="binding site" evidence="5">
    <location>
        <position position="84"/>
    </location>
    <ligand>
        <name>substrate</name>
    </ligand>
</feature>
<feature type="domain" description="Lactate/malate dehydrogenase N-terminal" evidence="8">
    <location>
        <begin position="5"/>
        <end position="144"/>
    </location>
</feature>
<gene>
    <name evidence="10" type="ORF">DF188_01125</name>
</gene>
<dbReference type="SUPFAM" id="SSF56327">
    <property type="entry name" value="LDH C-terminal domain-like"/>
    <property type="match status" value="1"/>
</dbReference>
<reference evidence="10 11" key="1">
    <citation type="submission" date="2018-05" db="EMBL/GenBank/DDBJ databases">
        <title>Antimicrobial susceptibility testing and genomic analysis of Arcobacter skirrowii strains and one Arcobacter butzleri isolated from German poultry farms.</title>
        <authorList>
            <person name="Haenel I."/>
            <person name="Hotzel H."/>
            <person name="Tomaso H."/>
            <person name="Busch A."/>
        </authorList>
    </citation>
    <scope>NUCLEOTIDE SEQUENCE [LARGE SCALE GENOMIC DNA]</scope>
    <source>
        <strain evidence="11">v</strain>
    </source>
</reference>
<dbReference type="InterPro" id="IPR015955">
    <property type="entry name" value="Lactate_DH/Glyco_Ohase_4_C"/>
</dbReference>
<comment type="similarity">
    <text evidence="7">Belongs to the LDH/MDH superfamily.</text>
</comment>
<dbReference type="AlphaFoldDB" id="A0A2U2C2Q5"/>
<dbReference type="PRINTS" id="PR00086">
    <property type="entry name" value="LLDHDRGNASE"/>
</dbReference>
<name>A0A2U2C2Q5_9BACT</name>
<proteinExistence type="inferred from homology"/>
<dbReference type="FunFam" id="3.40.50.720:FF:000018">
    <property type="entry name" value="Malate dehydrogenase"/>
    <property type="match status" value="1"/>
</dbReference>
<dbReference type="PANTHER" id="PTHR43128:SF16">
    <property type="entry name" value="L-LACTATE DEHYDROGENASE"/>
    <property type="match status" value="1"/>
</dbReference>
<dbReference type="EMBL" id="QEYI01000001">
    <property type="protein sequence ID" value="PWE23306.1"/>
    <property type="molecule type" value="Genomic_DNA"/>
</dbReference>
<evidence type="ECO:0000256" key="2">
    <source>
        <dbReference type="ARBA" id="ARBA00023002"/>
    </source>
</evidence>
<dbReference type="InterPro" id="IPR001557">
    <property type="entry name" value="L-lactate/malate_DH"/>
</dbReference>
<dbReference type="Proteomes" id="UP000245014">
    <property type="component" value="Unassembled WGS sequence"/>
</dbReference>
<accession>A0A2U2C2Q5</accession>
<keyword evidence="2 7" id="KW-0560">Oxidoreductase</keyword>
<evidence type="ECO:0000259" key="9">
    <source>
        <dbReference type="Pfam" id="PF02866"/>
    </source>
</evidence>
<feature type="binding site" evidence="6">
    <location>
        <begin position="120"/>
        <end position="122"/>
    </location>
    <ligand>
        <name>NAD(+)</name>
        <dbReference type="ChEBI" id="CHEBI:57540"/>
    </ligand>
</feature>
<feature type="binding site" evidence="5">
    <location>
        <position position="153"/>
    </location>
    <ligand>
        <name>substrate</name>
    </ligand>
</feature>
<sequence length="310" mass="34335">MNKRRVGIVGVGNVGSSIAYKLAFQELCDEILLKDIREDFTKAIALDISQAISYKNIKTTIKAVSLDEDFKDCDIVVVTAGIARKPDMSRDDLLFTNANIMNSIVKNIAKYNPNSILIVVSNPLDAMVYQALKTSNFPREKVFGMAGILDSSRMSYFIKEKLGNKDIEAMVLGGHGDDMVPLIKHTKVDNIALDELLDENEIEDIVEKTRKGGLQIVELLKTGSAYFAPAQSTFLMLESILKDKKTIYPCAVLLDGEYGYSNVVTGVPVILGKNGVEKIVELELTNKEKDEFAKSVNSVKNLIDKIKDKF</sequence>
<dbReference type="InterPro" id="IPR001236">
    <property type="entry name" value="Lactate/malate_DH_N"/>
</dbReference>
<keyword evidence="3 6" id="KW-0520">NAD</keyword>
<dbReference type="GO" id="GO:0006089">
    <property type="term" value="P:lactate metabolic process"/>
    <property type="evidence" value="ECO:0007669"/>
    <property type="project" value="TreeGrafter"/>
</dbReference>
<feature type="binding site" evidence="5">
    <location>
        <position position="122"/>
    </location>
    <ligand>
        <name>substrate</name>
    </ligand>
</feature>
<keyword evidence="1" id="KW-0816">Tricarboxylic acid cycle</keyword>
<feature type="binding site" evidence="6">
    <location>
        <begin position="10"/>
        <end position="15"/>
    </location>
    <ligand>
        <name>NAD(+)</name>
        <dbReference type="ChEBI" id="CHEBI:57540"/>
    </ligand>
</feature>
<dbReference type="Gene3D" id="3.40.50.720">
    <property type="entry name" value="NAD(P)-binding Rossmann-like Domain"/>
    <property type="match status" value="1"/>
</dbReference>
<evidence type="ECO:0000256" key="1">
    <source>
        <dbReference type="ARBA" id="ARBA00022532"/>
    </source>
</evidence>
<dbReference type="InterPro" id="IPR036291">
    <property type="entry name" value="NAD(P)-bd_dom_sf"/>
</dbReference>
<dbReference type="PIRSF" id="PIRSF000102">
    <property type="entry name" value="Lac_mal_DH"/>
    <property type="match status" value="1"/>
</dbReference>
<evidence type="ECO:0000259" key="8">
    <source>
        <dbReference type="Pfam" id="PF00056"/>
    </source>
</evidence>
<dbReference type="GO" id="GO:0004459">
    <property type="term" value="F:L-lactate dehydrogenase (NAD+) activity"/>
    <property type="evidence" value="ECO:0007669"/>
    <property type="project" value="TreeGrafter"/>
</dbReference>
<feature type="binding site" evidence="6">
    <location>
        <position position="97"/>
    </location>
    <ligand>
        <name>NAD(+)</name>
        <dbReference type="ChEBI" id="CHEBI:57540"/>
    </ligand>
</feature>
<evidence type="ECO:0000256" key="7">
    <source>
        <dbReference type="RuleBase" id="RU003369"/>
    </source>
</evidence>
<dbReference type="RefSeq" id="WP_109066070.1">
    <property type="nucleotide sequence ID" value="NZ_QEYG01000030.1"/>
</dbReference>
<dbReference type="Gene3D" id="3.90.110.10">
    <property type="entry name" value="Lactate dehydrogenase/glycoside hydrolase, family 4, C-terminal"/>
    <property type="match status" value="1"/>
</dbReference>
<dbReference type="PANTHER" id="PTHR43128">
    <property type="entry name" value="L-2-HYDROXYCARBOXYLATE DEHYDROGENASE (NAD(P)(+))"/>
    <property type="match status" value="1"/>
</dbReference>
<dbReference type="GO" id="GO:0006099">
    <property type="term" value="P:tricarboxylic acid cycle"/>
    <property type="evidence" value="ECO:0007669"/>
    <property type="project" value="UniProtKB-KW"/>
</dbReference>
<dbReference type="SUPFAM" id="SSF51735">
    <property type="entry name" value="NAD(P)-binding Rossmann-fold domains"/>
    <property type="match status" value="1"/>
</dbReference>
<evidence type="ECO:0000256" key="3">
    <source>
        <dbReference type="ARBA" id="ARBA00023027"/>
    </source>
</evidence>
<evidence type="ECO:0000313" key="11">
    <source>
        <dbReference type="Proteomes" id="UP000245014"/>
    </source>
</evidence>
<dbReference type="Pfam" id="PF02866">
    <property type="entry name" value="Ldh_1_C"/>
    <property type="match status" value="1"/>
</dbReference>
<feature type="binding site" evidence="5">
    <location>
        <position position="90"/>
    </location>
    <ligand>
        <name>substrate</name>
    </ligand>
</feature>
<feature type="domain" description="Lactate/malate dehydrogenase C-terminal" evidence="9">
    <location>
        <begin position="149"/>
        <end position="308"/>
    </location>
</feature>
<evidence type="ECO:0000313" key="10">
    <source>
        <dbReference type="EMBL" id="PWE23306.1"/>
    </source>
</evidence>
<dbReference type="Pfam" id="PF00056">
    <property type="entry name" value="Ldh_1_N"/>
    <property type="match status" value="1"/>
</dbReference>
<feature type="binding site" evidence="6">
    <location>
        <position position="35"/>
    </location>
    <ligand>
        <name>NAD(+)</name>
        <dbReference type="ChEBI" id="CHEBI:57540"/>
    </ligand>
</feature>
<dbReference type="InterPro" id="IPR011275">
    <property type="entry name" value="Malate_DH_type3"/>
</dbReference>
<evidence type="ECO:0000256" key="5">
    <source>
        <dbReference type="PIRSR" id="PIRSR000102-2"/>
    </source>
</evidence>
<dbReference type="CDD" id="cd01339">
    <property type="entry name" value="LDH-like_MDH"/>
    <property type="match status" value="1"/>
</dbReference>
<organism evidence="10 11">
    <name type="scientific">Aliarcobacter skirrowii</name>
    <dbReference type="NCBI Taxonomy" id="28200"/>
    <lineage>
        <taxon>Bacteria</taxon>
        <taxon>Pseudomonadati</taxon>
        <taxon>Campylobacterota</taxon>
        <taxon>Epsilonproteobacteria</taxon>
        <taxon>Campylobacterales</taxon>
        <taxon>Arcobacteraceae</taxon>
        <taxon>Aliarcobacter</taxon>
    </lineage>
</organism>
<comment type="caution">
    <text evidence="10">The sequence shown here is derived from an EMBL/GenBank/DDBJ whole genome shotgun (WGS) entry which is preliminary data.</text>
</comment>
<dbReference type="NCBIfam" id="NF004863">
    <property type="entry name" value="PRK06223.1"/>
    <property type="match status" value="1"/>
</dbReference>
<dbReference type="FunFam" id="3.90.110.10:FF:000004">
    <property type="entry name" value="Malate dehydrogenase"/>
    <property type="match status" value="1"/>
</dbReference>
<evidence type="ECO:0000256" key="6">
    <source>
        <dbReference type="PIRSR" id="PIRSR000102-3"/>
    </source>
</evidence>